<dbReference type="Pfam" id="PF02674">
    <property type="entry name" value="Colicin_V"/>
    <property type="match status" value="1"/>
</dbReference>
<evidence type="ECO:0000313" key="6">
    <source>
        <dbReference type="EMBL" id="MBO0476629.1"/>
    </source>
</evidence>
<keyword evidence="4 5" id="KW-0472">Membrane</keyword>
<dbReference type="EMBL" id="JAFLVX010000016">
    <property type="protein sequence ID" value="MBO0476629.1"/>
    <property type="molecule type" value="Genomic_DNA"/>
</dbReference>
<feature type="transmembrane region" description="Helical" evidence="5">
    <location>
        <begin position="80"/>
        <end position="104"/>
    </location>
</feature>
<evidence type="ECO:0000256" key="2">
    <source>
        <dbReference type="ARBA" id="ARBA00022692"/>
    </source>
</evidence>
<feature type="transmembrane region" description="Helical" evidence="5">
    <location>
        <begin position="124"/>
        <end position="146"/>
    </location>
</feature>
<evidence type="ECO:0000256" key="1">
    <source>
        <dbReference type="ARBA" id="ARBA00004141"/>
    </source>
</evidence>
<keyword evidence="3 5" id="KW-1133">Transmembrane helix</keyword>
<evidence type="ECO:0000313" key="7">
    <source>
        <dbReference type="Proteomes" id="UP000664857"/>
    </source>
</evidence>
<keyword evidence="2 5" id="KW-0812">Transmembrane</keyword>
<evidence type="ECO:0000256" key="3">
    <source>
        <dbReference type="ARBA" id="ARBA00022989"/>
    </source>
</evidence>
<accession>A0ABS3HSD8</accession>
<organism evidence="6 7">
    <name type="scientific">Candidatus Vagococcus giribetii</name>
    <dbReference type="NCBI Taxonomy" id="2230876"/>
    <lineage>
        <taxon>Bacteria</taxon>
        <taxon>Bacillati</taxon>
        <taxon>Bacillota</taxon>
        <taxon>Bacilli</taxon>
        <taxon>Lactobacillales</taxon>
        <taxon>Enterococcaceae</taxon>
        <taxon>Vagococcus</taxon>
    </lineage>
</organism>
<gene>
    <name evidence="6" type="ORF">DOK76_06070</name>
</gene>
<comment type="caution">
    <text evidence="6">The sequence shown here is derived from an EMBL/GenBank/DDBJ whole genome shotgun (WGS) entry which is preliminary data.</text>
</comment>
<name>A0ABS3HSD8_9ENTE</name>
<evidence type="ECO:0000256" key="5">
    <source>
        <dbReference type="SAM" id="Phobius"/>
    </source>
</evidence>
<comment type="subcellular location">
    <subcellularLocation>
        <location evidence="1">Membrane</location>
        <topology evidence="1">Multi-pass membrane protein</topology>
    </subcellularLocation>
</comment>
<dbReference type="Proteomes" id="UP000664857">
    <property type="component" value="Unassembled WGS sequence"/>
</dbReference>
<protein>
    <submittedName>
        <fullName evidence="6">CvpA family protein</fullName>
    </submittedName>
</protein>
<sequence>MMLTILIILCLGTSFYAGYRRGLMLQLVYGLGYVASFVVAQSQYKALGKKLELLVPYPAPTEKTSLVLFDKNLIFDLDKAFYAGFAFILIVFIGWLLTRFVGMLCYGLTFRPVIQKGNDLAGGVLNALLTVVGLTLCLTLLAMVPLDFIQNLFKKSSLARFLVDSTPIISNLLHNWWITKIIL</sequence>
<reference evidence="6 7" key="1">
    <citation type="submission" date="2021-03" db="EMBL/GenBank/DDBJ databases">
        <title>Enterococcal diversity collection.</title>
        <authorList>
            <person name="Gilmore M.S."/>
            <person name="Schwartzman J."/>
            <person name="Van Tyne D."/>
            <person name="Martin M."/>
            <person name="Earl A.M."/>
            <person name="Manson A.L."/>
            <person name="Straub T."/>
            <person name="Salamzade R."/>
            <person name="Saavedra J."/>
            <person name="Lebreton F."/>
            <person name="Prichula J."/>
            <person name="Schaufler K."/>
            <person name="Gaca A."/>
            <person name="Sgardioli B."/>
            <person name="Wagenaar J."/>
            <person name="Strong T."/>
        </authorList>
    </citation>
    <scope>NUCLEOTIDE SEQUENCE [LARGE SCALE GENOMIC DNA]</scope>
    <source>
        <strain evidence="6 7">DIV0080</strain>
    </source>
</reference>
<feature type="transmembrane region" description="Helical" evidence="5">
    <location>
        <begin position="27"/>
        <end position="44"/>
    </location>
</feature>
<proteinExistence type="predicted"/>
<dbReference type="InterPro" id="IPR003825">
    <property type="entry name" value="Colicin-V_CvpA"/>
</dbReference>
<dbReference type="PANTHER" id="PTHR37306:SF1">
    <property type="entry name" value="COLICIN V PRODUCTION PROTEIN"/>
    <property type="match status" value="1"/>
</dbReference>
<dbReference type="RefSeq" id="WP_206965811.1">
    <property type="nucleotide sequence ID" value="NZ_JAFLVX010000016.1"/>
</dbReference>
<dbReference type="PANTHER" id="PTHR37306">
    <property type="entry name" value="COLICIN V PRODUCTION PROTEIN"/>
    <property type="match status" value="1"/>
</dbReference>
<keyword evidence="7" id="KW-1185">Reference proteome</keyword>
<evidence type="ECO:0000256" key="4">
    <source>
        <dbReference type="ARBA" id="ARBA00023136"/>
    </source>
</evidence>